<reference evidence="10" key="1">
    <citation type="journal article" date="2019" name="Int. J. Syst. Evol. Microbiol.">
        <title>The Global Catalogue of Microorganisms (GCM) 10K type strain sequencing project: providing services to taxonomists for standard genome sequencing and annotation.</title>
        <authorList>
            <consortium name="The Broad Institute Genomics Platform"/>
            <consortium name="The Broad Institute Genome Sequencing Center for Infectious Disease"/>
            <person name="Wu L."/>
            <person name="Ma J."/>
        </authorList>
    </citation>
    <scope>NUCLEOTIDE SEQUENCE [LARGE SCALE GENOMIC DNA]</scope>
    <source>
        <strain evidence="10">CGMCC 4.7397</strain>
    </source>
</reference>
<dbReference type="GO" id="GO:0003862">
    <property type="term" value="F:3-isopropylmalate dehydrogenase activity"/>
    <property type="evidence" value="ECO:0007669"/>
    <property type="project" value="UniProtKB-EC"/>
</dbReference>
<accession>A0ABW1I2E6</accession>
<keyword evidence="4 9" id="KW-0560">Oxidoreductase</keyword>
<evidence type="ECO:0000313" key="10">
    <source>
        <dbReference type="Proteomes" id="UP001596119"/>
    </source>
</evidence>
<dbReference type="SUPFAM" id="SSF53659">
    <property type="entry name" value="Isocitrate/Isopropylmalate dehydrogenase-like"/>
    <property type="match status" value="1"/>
</dbReference>
<keyword evidence="3" id="KW-0479">Metal-binding</keyword>
<organism evidence="9 10">
    <name type="scientific">Pseudonocardia lutea</name>
    <dbReference type="NCBI Taxonomy" id="2172015"/>
    <lineage>
        <taxon>Bacteria</taxon>
        <taxon>Bacillati</taxon>
        <taxon>Actinomycetota</taxon>
        <taxon>Actinomycetes</taxon>
        <taxon>Pseudonocardiales</taxon>
        <taxon>Pseudonocardiaceae</taxon>
        <taxon>Pseudonocardia</taxon>
    </lineage>
</organism>
<dbReference type="EMBL" id="JBHSQK010000010">
    <property type="protein sequence ID" value="MFC5947798.1"/>
    <property type="molecule type" value="Genomic_DNA"/>
</dbReference>
<dbReference type="Pfam" id="PF00180">
    <property type="entry name" value="Iso_dh"/>
    <property type="match status" value="1"/>
</dbReference>
<evidence type="ECO:0000256" key="4">
    <source>
        <dbReference type="ARBA" id="ARBA00023002"/>
    </source>
</evidence>
<evidence type="ECO:0000256" key="5">
    <source>
        <dbReference type="ARBA" id="ARBA00023027"/>
    </source>
</evidence>
<feature type="region of interest" description="Disordered" evidence="7">
    <location>
        <begin position="376"/>
        <end position="395"/>
    </location>
</feature>
<dbReference type="PANTHER" id="PTHR43275">
    <property type="entry name" value="D-MALATE DEHYDROGENASE [DECARBOXYLATING]"/>
    <property type="match status" value="1"/>
</dbReference>
<dbReference type="InterPro" id="IPR050501">
    <property type="entry name" value="ICDH/IPMDH"/>
</dbReference>
<evidence type="ECO:0000256" key="2">
    <source>
        <dbReference type="ARBA" id="ARBA00001946"/>
    </source>
</evidence>
<sequence>MRVHSLAVVGGDGIGPDVVAAALDGVRAAERRFGFSVSTTEYELGAERYLETGVVLDEETIARLRRHDAILLGAVGDPRVTPGILEHGLVVALRVAFRQSVNIRPVRLYPGVQSPVTGVRPENCDIVIIRENTEGPYTGGGTTMHAGTAEAVATQNSVTTAAATTEAAEFAFRLAAARRGRLTLCHKKNVLTHAGRLWNDIVQEVGVRHPSVAHDYVHADAMCQHLLLDPGRFDVIVTDNLFGDIISDLGAVLQGGLGVAASANHNPSGSAPSMFEPVHGSAPDIAGRGWANPAAAVLSAAMCLSTLGESEAALALEAAVASVLAELPTLAGPGMGVSTAEIGRRIADRVGTADVDDDGKPGASVMSALAGLSLDPGRTGRGLVGPSRPRPQVRG</sequence>
<dbReference type="InterPro" id="IPR024084">
    <property type="entry name" value="IsoPropMal-DH-like_dom"/>
</dbReference>
<dbReference type="Gene3D" id="3.40.718.10">
    <property type="entry name" value="Isopropylmalate Dehydrogenase"/>
    <property type="match status" value="1"/>
</dbReference>
<keyword evidence="5" id="KW-0520">NAD</keyword>
<evidence type="ECO:0000256" key="1">
    <source>
        <dbReference type="ARBA" id="ARBA00001936"/>
    </source>
</evidence>
<feature type="domain" description="Isopropylmalate dehydrogenase-like" evidence="8">
    <location>
        <begin position="5"/>
        <end position="346"/>
    </location>
</feature>
<dbReference type="PROSITE" id="PS00470">
    <property type="entry name" value="IDH_IMDH"/>
    <property type="match status" value="1"/>
</dbReference>
<evidence type="ECO:0000259" key="8">
    <source>
        <dbReference type="SMART" id="SM01329"/>
    </source>
</evidence>
<comment type="caution">
    <text evidence="9">The sequence shown here is derived from an EMBL/GenBank/DDBJ whole genome shotgun (WGS) entry which is preliminary data.</text>
</comment>
<dbReference type="SMART" id="SM01329">
    <property type="entry name" value="Iso_dh"/>
    <property type="match status" value="1"/>
</dbReference>
<evidence type="ECO:0000256" key="7">
    <source>
        <dbReference type="SAM" id="MobiDB-lite"/>
    </source>
</evidence>
<dbReference type="PANTHER" id="PTHR43275:SF1">
    <property type="entry name" value="D-MALATE DEHYDROGENASE [DECARBOXYLATING]"/>
    <property type="match status" value="1"/>
</dbReference>
<comment type="cofactor">
    <cofactor evidence="2">
        <name>Mg(2+)</name>
        <dbReference type="ChEBI" id="CHEBI:18420"/>
    </cofactor>
</comment>
<evidence type="ECO:0000256" key="3">
    <source>
        <dbReference type="ARBA" id="ARBA00022723"/>
    </source>
</evidence>
<keyword evidence="10" id="KW-1185">Reference proteome</keyword>
<dbReference type="RefSeq" id="WP_379564860.1">
    <property type="nucleotide sequence ID" value="NZ_JBHSQK010000010.1"/>
</dbReference>
<dbReference type="EC" id="1.1.1.85" evidence="9"/>
<keyword evidence="6" id="KW-0464">Manganese</keyword>
<evidence type="ECO:0000313" key="9">
    <source>
        <dbReference type="EMBL" id="MFC5947798.1"/>
    </source>
</evidence>
<proteinExistence type="predicted"/>
<comment type="cofactor">
    <cofactor evidence="1">
        <name>Mn(2+)</name>
        <dbReference type="ChEBI" id="CHEBI:29035"/>
    </cofactor>
</comment>
<name>A0ABW1I2E6_9PSEU</name>
<protein>
    <submittedName>
        <fullName evidence="9">3-isopropylmalate dehydrogenase</fullName>
        <ecNumber evidence="9">1.1.1.85</ecNumber>
    </submittedName>
</protein>
<dbReference type="InterPro" id="IPR019818">
    <property type="entry name" value="IsoCit/isopropylmalate_DH_CS"/>
</dbReference>
<evidence type="ECO:0000256" key="6">
    <source>
        <dbReference type="ARBA" id="ARBA00023211"/>
    </source>
</evidence>
<dbReference type="NCBIfam" id="NF002898">
    <property type="entry name" value="PRK03437.1"/>
    <property type="match status" value="1"/>
</dbReference>
<dbReference type="Proteomes" id="UP001596119">
    <property type="component" value="Unassembled WGS sequence"/>
</dbReference>
<gene>
    <name evidence="9" type="ORF">ACFQH9_05870</name>
</gene>